<dbReference type="PANTHER" id="PTHR33083">
    <property type="entry name" value="EXPRESSED PROTEIN"/>
    <property type="match status" value="1"/>
</dbReference>
<proteinExistence type="inferred from homology"/>
<dbReference type="GO" id="GO:0010150">
    <property type="term" value="P:leaf senescence"/>
    <property type="evidence" value="ECO:0007669"/>
    <property type="project" value="UniProtKB-ARBA"/>
</dbReference>
<dbReference type="Pfam" id="PF04520">
    <property type="entry name" value="Senescence_reg"/>
    <property type="match status" value="1"/>
</dbReference>
<dbReference type="OrthoDB" id="684536at2759"/>
<dbReference type="Proteomes" id="UP000585474">
    <property type="component" value="Unassembled WGS sequence"/>
</dbReference>
<gene>
    <name evidence="2" type="ORF">Acr_05g0015240</name>
</gene>
<name>A0A7J0EN10_9ERIC</name>
<dbReference type="AlphaFoldDB" id="A0A7J0EN10"/>
<dbReference type="PANTHER" id="PTHR33083:SF116">
    <property type="entry name" value="OS04G0413900 PROTEIN"/>
    <property type="match status" value="1"/>
</dbReference>
<evidence type="ECO:0000313" key="2">
    <source>
        <dbReference type="EMBL" id="GFY87885.1"/>
    </source>
</evidence>
<dbReference type="EMBL" id="BJWL01000005">
    <property type="protein sequence ID" value="GFY87885.1"/>
    <property type="molecule type" value="Genomic_DNA"/>
</dbReference>
<keyword evidence="3" id="KW-1185">Reference proteome</keyword>
<evidence type="ECO:0000256" key="1">
    <source>
        <dbReference type="ARBA" id="ARBA00034773"/>
    </source>
</evidence>
<protein>
    <submittedName>
        <fullName evidence="2">Uncharacterized protein</fullName>
    </submittedName>
</protein>
<evidence type="ECO:0000313" key="3">
    <source>
        <dbReference type="Proteomes" id="UP000585474"/>
    </source>
</evidence>
<comment type="similarity">
    <text evidence="1">Belongs to the senescence regulator S40 family.</text>
</comment>
<comment type="caution">
    <text evidence="2">The sequence shown here is derived from an EMBL/GenBank/DDBJ whole genome shotgun (WGS) entry which is preliminary data.</text>
</comment>
<accession>A0A7J0EN10</accession>
<dbReference type="InterPro" id="IPR007608">
    <property type="entry name" value="Senescence_reg_S40"/>
</dbReference>
<organism evidence="2 3">
    <name type="scientific">Actinidia rufa</name>
    <dbReference type="NCBI Taxonomy" id="165716"/>
    <lineage>
        <taxon>Eukaryota</taxon>
        <taxon>Viridiplantae</taxon>
        <taxon>Streptophyta</taxon>
        <taxon>Embryophyta</taxon>
        <taxon>Tracheophyta</taxon>
        <taxon>Spermatophyta</taxon>
        <taxon>Magnoliopsida</taxon>
        <taxon>eudicotyledons</taxon>
        <taxon>Gunneridae</taxon>
        <taxon>Pentapetalae</taxon>
        <taxon>asterids</taxon>
        <taxon>Ericales</taxon>
        <taxon>Actinidiaceae</taxon>
        <taxon>Actinidia</taxon>
    </lineage>
</organism>
<reference evidence="2 3" key="1">
    <citation type="submission" date="2019-07" db="EMBL/GenBank/DDBJ databases">
        <title>De Novo Assembly of kiwifruit Actinidia rufa.</title>
        <authorList>
            <person name="Sugita-Konishi S."/>
            <person name="Sato K."/>
            <person name="Mori E."/>
            <person name="Abe Y."/>
            <person name="Kisaki G."/>
            <person name="Hamano K."/>
            <person name="Suezawa K."/>
            <person name="Otani M."/>
            <person name="Fukuda T."/>
            <person name="Manabe T."/>
            <person name="Gomi K."/>
            <person name="Tabuchi M."/>
            <person name="Akimitsu K."/>
            <person name="Kataoka I."/>
        </authorList>
    </citation>
    <scope>NUCLEOTIDE SEQUENCE [LARGE SCALE GENOMIC DNA]</scope>
    <source>
        <strain evidence="3">cv. Fuchu</strain>
    </source>
</reference>
<sequence length="82" mass="9029">MTVPMVSRKVWNSDLAALDDGDGDDNAMFPPHEIVARGSANLPKMTFSVLEGVGRKLKGTYLVYSFSQVYSLSLTRARTHNP</sequence>